<name>A0A927ZYS5_SELRU</name>
<dbReference type="InterPro" id="IPR036390">
    <property type="entry name" value="WH_DNA-bd_sf"/>
</dbReference>
<dbReference type="InterPro" id="IPR018490">
    <property type="entry name" value="cNMP-bd_dom_sf"/>
</dbReference>
<dbReference type="Gene3D" id="2.60.120.10">
    <property type="entry name" value="Jelly Rolls"/>
    <property type="match status" value="1"/>
</dbReference>
<dbReference type="AlphaFoldDB" id="A0A927ZYS5"/>
<evidence type="ECO:0000259" key="1">
    <source>
        <dbReference type="PROSITE" id="PS50042"/>
    </source>
</evidence>
<sequence>MKKNVYLGVKAMQVYHLDLHELPLFRGVPAAEVEQFIAATDAKIKRVGRGKRILDAYEENHNIGVIVEGEAQVLAEDRFGNENVSHNLERGALLGSTSAIMPQVPYDMAIEALTDVLVLWIPYQALLTAGPKLGRTHGLVMKNLLEAFCRKNVLMMQKIKILSQKTLRERLILYLLYKEQRQGKARVPVPGRVQLAKELECNRSALTREISSMQAEGLLRTGEDWMELDATKIAAMD</sequence>
<dbReference type="CDD" id="cd00038">
    <property type="entry name" value="CAP_ED"/>
    <property type="match status" value="1"/>
</dbReference>
<gene>
    <name evidence="2" type="ORF">E7201_11765</name>
</gene>
<feature type="domain" description="Cyclic nucleotide-binding" evidence="1">
    <location>
        <begin position="24"/>
        <end position="126"/>
    </location>
</feature>
<proteinExistence type="predicted"/>
<dbReference type="InterPro" id="IPR000595">
    <property type="entry name" value="cNMP-bd_dom"/>
</dbReference>
<dbReference type="EMBL" id="SVBY01000150">
    <property type="protein sequence ID" value="MBE6093819.1"/>
    <property type="molecule type" value="Genomic_DNA"/>
</dbReference>
<dbReference type="Pfam" id="PF00027">
    <property type="entry name" value="cNMP_binding"/>
    <property type="match status" value="1"/>
</dbReference>
<protein>
    <submittedName>
        <fullName evidence="2">Crp/Fnr family transcriptional regulator</fullName>
    </submittedName>
</protein>
<evidence type="ECO:0000313" key="3">
    <source>
        <dbReference type="Proteomes" id="UP000761380"/>
    </source>
</evidence>
<dbReference type="SUPFAM" id="SSF46785">
    <property type="entry name" value="Winged helix' DNA-binding domain"/>
    <property type="match status" value="1"/>
</dbReference>
<dbReference type="SUPFAM" id="SSF51206">
    <property type="entry name" value="cAMP-binding domain-like"/>
    <property type="match status" value="1"/>
</dbReference>
<dbReference type="Proteomes" id="UP000761380">
    <property type="component" value="Unassembled WGS sequence"/>
</dbReference>
<comment type="caution">
    <text evidence="2">The sequence shown here is derived from an EMBL/GenBank/DDBJ whole genome shotgun (WGS) entry which is preliminary data.</text>
</comment>
<evidence type="ECO:0000313" key="2">
    <source>
        <dbReference type="EMBL" id="MBE6093819.1"/>
    </source>
</evidence>
<reference evidence="2" key="1">
    <citation type="submission" date="2019-04" db="EMBL/GenBank/DDBJ databases">
        <title>Evolution of Biomass-Degrading Anaerobic Consortia Revealed by Metagenomics.</title>
        <authorList>
            <person name="Peng X."/>
        </authorList>
    </citation>
    <scope>NUCLEOTIDE SEQUENCE</scope>
    <source>
        <strain evidence="2">SIG240</strain>
    </source>
</reference>
<accession>A0A927ZYS5</accession>
<organism evidence="2 3">
    <name type="scientific">Selenomonas ruminantium</name>
    <dbReference type="NCBI Taxonomy" id="971"/>
    <lineage>
        <taxon>Bacteria</taxon>
        <taxon>Bacillati</taxon>
        <taxon>Bacillota</taxon>
        <taxon>Negativicutes</taxon>
        <taxon>Selenomonadales</taxon>
        <taxon>Selenomonadaceae</taxon>
        <taxon>Selenomonas</taxon>
    </lineage>
</organism>
<dbReference type="PROSITE" id="PS50042">
    <property type="entry name" value="CNMP_BINDING_3"/>
    <property type="match status" value="1"/>
</dbReference>
<dbReference type="InterPro" id="IPR014710">
    <property type="entry name" value="RmlC-like_jellyroll"/>
</dbReference>